<proteinExistence type="predicted"/>
<organism evidence="1 2">
    <name type="scientific">Klebsiella phage N1M2</name>
    <dbReference type="NCBI Taxonomy" id="2664939"/>
    <lineage>
        <taxon>Viruses</taxon>
        <taxon>Duplodnaviria</taxon>
        <taxon>Heunggongvirae</taxon>
        <taxon>Uroviricota</taxon>
        <taxon>Caudoviricetes</taxon>
        <taxon>Chimalliviridae</taxon>
        <taxon>Nimduovirus</taxon>
        <taxon>Nimduovirus N1M2</taxon>
    </lineage>
</organism>
<dbReference type="EMBL" id="MN642089">
    <property type="protein sequence ID" value="QGH72064.1"/>
    <property type="molecule type" value="Genomic_DNA"/>
</dbReference>
<accession>A0A6B7ZFM5</accession>
<protein>
    <submittedName>
        <fullName evidence="1">Uncharacterized protein</fullName>
    </submittedName>
</protein>
<sequence length="234" mass="26974">MIDILGNALKSSLMECNKIENPNDYAKELLETINRYKTNMFKMLAVDTKLVYDPKELVQIRICGSWRIRPGMDRKPQFLESSPFILHLNGVIPAIGERKNRESSYNLGIDISDIIDVEKLNMLKTDWYTGSVQENEDDETSAFDMPGVYMFGDRQATEVIDITLQFSAHVYHHVVSEYERKSAERMANDPKLSNEVLRKRAEQKERAMGYDLTDVFNKRVGVSKPQLSAAQMRR</sequence>
<dbReference type="Proteomes" id="UP000464669">
    <property type="component" value="Segment"/>
</dbReference>
<evidence type="ECO:0000313" key="1">
    <source>
        <dbReference type="EMBL" id="QGH72064.1"/>
    </source>
</evidence>
<name>A0A6B7ZFM5_9CAUD</name>
<reference evidence="1 2" key="1">
    <citation type="submission" date="2019-11" db="EMBL/GenBank/DDBJ databases">
        <authorList>
            <person name="Lewis R."/>
            <person name="Clooney A.G."/>
            <person name="Stockdale S.R."/>
            <person name="Buttimer C."/>
            <person name="Draper L.A."/>
            <person name="Ross R.P."/>
            <person name="Hill C."/>
        </authorList>
    </citation>
    <scope>NUCLEOTIDE SEQUENCE [LARGE SCALE GENOMIC DNA]</scope>
</reference>
<gene>
    <name evidence="1" type="ORF">N1M2_201</name>
</gene>
<evidence type="ECO:0000313" key="2">
    <source>
        <dbReference type="Proteomes" id="UP000464669"/>
    </source>
</evidence>
<keyword evidence="2" id="KW-1185">Reference proteome</keyword>